<dbReference type="EMBL" id="QGMY01000002">
    <property type="protein sequence ID" value="PWR74482.1"/>
    <property type="molecule type" value="Genomic_DNA"/>
</dbReference>
<sequence>MLDHCPGSANLKTPTLSIKKCPQCGEDVEIFSNDTSVACSSCGFVIYNEALSCIQWCKYARECIGEEMYLKLYQKKSGMGDCEKT</sequence>
<gene>
    <name evidence="1" type="ORF">DK846_00995</name>
</gene>
<name>A0A2V2N2U7_9EURY</name>
<dbReference type="Proteomes" id="UP000245657">
    <property type="component" value="Unassembled WGS sequence"/>
</dbReference>
<protein>
    <recommendedName>
        <fullName evidence="3">Viral late gene transcription factor 3 zinc ribbon domain-containing protein</fullName>
    </recommendedName>
</protein>
<evidence type="ECO:0008006" key="3">
    <source>
        <dbReference type="Google" id="ProtNLM"/>
    </source>
</evidence>
<organism evidence="1 2">
    <name type="scientific">Methanospirillum lacunae</name>
    <dbReference type="NCBI Taxonomy" id="668570"/>
    <lineage>
        <taxon>Archaea</taxon>
        <taxon>Methanobacteriati</taxon>
        <taxon>Methanobacteriota</taxon>
        <taxon>Stenosarchaea group</taxon>
        <taxon>Methanomicrobia</taxon>
        <taxon>Methanomicrobiales</taxon>
        <taxon>Methanospirillaceae</taxon>
        <taxon>Methanospirillum</taxon>
    </lineage>
</organism>
<accession>A0A2V2N2U7</accession>
<keyword evidence="2" id="KW-1185">Reference proteome</keyword>
<evidence type="ECO:0000313" key="2">
    <source>
        <dbReference type="Proteomes" id="UP000245657"/>
    </source>
</evidence>
<dbReference type="OrthoDB" id="115736at2157"/>
<dbReference type="AlphaFoldDB" id="A0A2V2N2U7"/>
<evidence type="ECO:0000313" key="1">
    <source>
        <dbReference type="EMBL" id="PWR74482.1"/>
    </source>
</evidence>
<proteinExistence type="predicted"/>
<reference evidence="1 2" key="1">
    <citation type="submission" date="2018-05" db="EMBL/GenBank/DDBJ databases">
        <title>Draft genome of Methanospirillum lacunae Ki8-1.</title>
        <authorList>
            <person name="Dueholm M.S."/>
            <person name="Nielsen P.H."/>
            <person name="Bakmann L.F."/>
            <person name="Otzen D.E."/>
        </authorList>
    </citation>
    <scope>NUCLEOTIDE SEQUENCE [LARGE SCALE GENOMIC DNA]</scope>
    <source>
        <strain evidence="1 2">Ki8-1</strain>
    </source>
</reference>
<comment type="caution">
    <text evidence="1">The sequence shown here is derived from an EMBL/GenBank/DDBJ whole genome shotgun (WGS) entry which is preliminary data.</text>
</comment>